<dbReference type="Pfam" id="PF08031">
    <property type="entry name" value="BBE"/>
    <property type="match status" value="1"/>
</dbReference>
<keyword evidence="4 7" id="KW-0732">Signal</keyword>
<evidence type="ECO:0000313" key="10">
    <source>
        <dbReference type="Proteomes" id="UP001642360"/>
    </source>
</evidence>
<dbReference type="PANTHER" id="PTHR32448">
    <property type="entry name" value="OS08G0158400 PROTEIN"/>
    <property type="match status" value="1"/>
</dbReference>
<comment type="cofactor">
    <cofactor evidence="1">
        <name>FAD</name>
        <dbReference type="ChEBI" id="CHEBI:57692"/>
    </cofactor>
</comment>
<evidence type="ECO:0000313" key="9">
    <source>
        <dbReference type="EMBL" id="CAK9175060.1"/>
    </source>
</evidence>
<keyword evidence="6" id="KW-0325">Glycoprotein</keyword>
<protein>
    <recommendedName>
        <fullName evidence="8">FAD-binding PCMH-type domain-containing protein</fullName>
    </recommendedName>
</protein>
<dbReference type="Gene3D" id="3.40.462.20">
    <property type="match status" value="1"/>
</dbReference>
<dbReference type="Gene3D" id="3.30.465.10">
    <property type="match status" value="1"/>
</dbReference>
<name>A0ABC8TZZ8_9AQUA</name>
<dbReference type="Pfam" id="PF01565">
    <property type="entry name" value="FAD_binding_4"/>
    <property type="match status" value="1"/>
</dbReference>
<dbReference type="PROSITE" id="PS51387">
    <property type="entry name" value="FAD_PCMH"/>
    <property type="match status" value="1"/>
</dbReference>
<evidence type="ECO:0000259" key="8">
    <source>
        <dbReference type="PROSITE" id="PS51387"/>
    </source>
</evidence>
<dbReference type="InterPro" id="IPR016169">
    <property type="entry name" value="FAD-bd_PCMH_sub2"/>
</dbReference>
<keyword evidence="3" id="KW-0285">Flavoprotein</keyword>
<organism evidence="9 10">
    <name type="scientific">Ilex paraguariensis</name>
    <name type="common">yerba mate</name>
    <dbReference type="NCBI Taxonomy" id="185542"/>
    <lineage>
        <taxon>Eukaryota</taxon>
        <taxon>Viridiplantae</taxon>
        <taxon>Streptophyta</taxon>
        <taxon>Embryophyta</taxon>
        <taxon>Tracheophyta</taxon>
        <taxon>Spermatophyta</taxon>
        <taxon>Magnoliopsida</taxon>
        <taxon>eudicotyledons</taxon>
        <taxon>Gunneridae</taxon>
        <taxon>Pentapetalae</taxon>
        <taxon>asterids</taxon>
        <taxon>campanulids</taxon>
        <taxon>Aquifoliales</taxon>
        <taxon>Aquifoliaceae</taxon>
        <taxon>Ilex</taxon>
    </lineage>
</organism>
<evidence type="ECO:0000256" key="6">
    <source>
        <dbReference type="ARBA" id="ARBA00023180"/>
    </source>
</evidence>
<dbReference type="InterPro" id="IPR012951">
    <property type="entry name" value="BBE"/>
</dbReference>
<dbReference type="InterPro" id="IPR006094">
    <property type="entry name" value="Oxid_FAD_bind_N"/>
</dbReference>
<feature type="chain" id="PRO_5044769519" description="FAD-binding PCMH-type domain-containing protein" evidence="7">
    <location>
        <begin position="23"/>
        <end position="545"/>
    </location>
</feature>
<comment type="similarity">
    <text evidence="2">Belongs to the oxygen-dependent FAD-linked oxidoreductase family.</text>
</comment>
<comment type="caution">
    <text evidence="9">The sequence shown here is derived from an EMBL/GenBank/DDBJ whole genome shotgun (WGS) entry which is preliminary data.</text>
</comment>
<proteinExistence type="inferred from homology"/>
<evidence type="ECO:0000256" key="4">
    <source>
        <dbReference type="ARBA" id="ARBA00022729"/>
    </source>
</evidence>
<gene>
    <name evidence="9" type="ORF">ILEXP_LOCUS44855</name>
</gene>
<feature type="domain" description="FAD-binding PCMH-type" evidence="8">
    <location>
        <begin position="74"/>
        <end position="248"/>
    </location>
</feature>
<dbReference type="InterPro" id="IPR016167">
    <property type="entry name" value="FAD-bd_PCMH_sub1"/>
</dbReference>
<sequence length="545" mass="61233">MGVTFALVSLFLLSVSWVSCYAASIHEDFGQCMSEHLTGKPHPTENIFTPDSPTYKSRYDAAQQNTRWVNSTVPLPKPTLILMPNNESQIQAAVLCSRQLGLQIRVKSGGHDYEGQSYLSKTPFIIIDLVNMRSIDINVEEQTAWVQTGATLGELYYNIGTRTNTLAFPGGLCPSVGTGGHISGGGLGVLLRKFGLAADNVIDASIVDVNGRILDRKTMGEDLFWAIRGGGGASFGVILSWKLKLVQIPATVTYFNIGVFGIENVTKLVYKWQRIAHKLPKDLFIRGLVATKKTLDENKVIKDKTIKVQFESLFLGSKWDLIPLLNKTFPELGVKQEDLQEMTWVHAAAFRLGGGDETENTLDMVLLNRTDIYRSSYKGKSDFVTTPISPEGLEGIWEKFLEEDTQVYMIIDPFGGQMDNISKSALPFPHRKGTLYNIQYLVKWYNNNATTYSRHQKWMKDLYEYMAPYVSQSPRAAYLNYKDLDLSSNQVGNTSYAQAKVWGEKYFKGNFERLARVKSMVDPSNFFRNEQSIPLLPTKGTKQFH</sequence>
<dbReference type="Proteomes" id="UP001642360">
    <property type="component" value="Unassembled WGS sequence"/>
</dbReference>
<keyword evidence="5" id="KW-0274">FAD</keyword>
<evidence type="ECO:0000256" key="2">
    <source>
        <dbReference type="ARBA" id="ARBA00005466"/>
    </source>
</evidence>
<dbReference type="EMBL" id="CAUOFW020006525">
    <property type="protein sequence ID" value="CAK9175060.1"/>
    <property type="molecule type" value="Genomic_DNA"/>
</dbReference>
<feature type="signal peptide" evidence="7">
    <location>
        <begin position="1"/>
        <end position="22"/>
    </location>
</feature>
<dbReference type="InterPro" id="IPR036318">
    <property type="entry name" value="FAD-bd_PCMH-like_sf"/>
</dbReference>
<dbReference type="SUPFAM" id="SSF56176">
    <property type="entry name" value="FAD-binding/transporter-associated domain-like"/>
    <property type="match status" value="1"/>
</dbReference>
<dbReference type="InterPro" id="IPR016166">
    <property type="entry name" value="FAD-bd_PCMH"/>
</dbReference>
<evidence type="ECO:0000256" key="1">
    <source>
        <dbReference type="ARBA" id="ARBA00001974"/>
    </source>
</evidence>
<dbReference type="Gene3D" id="3.30.43.10">
    <property type="entry name" value="Uridine Diphospho-n-acetylenolpyruvylglucosamine Reductase, domain 2"/>
    <property type="match status" value="1"/>
</dbReference>
<accession>A0ABC8TZZ8</accession>
<keyword evidence="10" id="KW-1185">Reference proteome</keyword>
<evidence type="ECO:0000256" key="3">
    <source>
        <dbReference type="ARBA" id="ARBA00022630"/>
    </source>
</evidence>
<reference evidence="9 10" key="1">
    <citation type="submission" date="2024-02" db="EMBL/GenBank/DDBJ databases">
        <authorList>
            <person name="Vignale AGUSTIN F."/>
            <person name="Sosa J E."/>
            <person name="Modenutti C."/>
        </authorList>
    </citation>
    <scope>NUCLEOTIDE SEQUENCE [LARGE SCALE GENOMIC DNA]</scope>
</reference>
<evidence type="ECO:0000256" key="5">
    <source>
        <dbReference type="ARBA" id="ARBA00022827"/>
    </source>
</evidence>
<evidence type="ECO:0000256" key="7">
    <source>
        <dbReference type="SAM" id="SignalP"/>
    </source>
</evidence>
<dbReference type="AlphaFoldDB" id="A0ABC8TZZ8"/>